<dbReference type="HOGENOM" id="CLU_1686684_0_0_1"/>
<comment type="caution">
    <text evidence="1">The sequence shown here is derived from an EMBL/GenBank/DDBJ whole genome shotgun (WGS) entry which is preliminary data.</text>
</comment>
<proteinExistence type="predicted"/>
<organism evidence="1 2">
    <name type="scientific">Fusarium pseudograminearum (strain CS3096)</name>
    <name type="common">Wheat and barley crown-rot fungus</name>
    <dbReference type="NCBI Taxonomy" id="1028729"/>
    <lineage>
        <taxon>Eukaryota</taxon>
        <taxon>Fungi</taxon>
        <taxon>Dikarya</taxon>
        <taxon>Ascomycota</taxon>
        <taxon>Pezizomycotina</taxon>
        <taxon>Sordariomycetes</taxon>
        <taxon>Hypocreomycetidae</taxon>
        <taxon>Hypocreales</taxon>
        <taxon>Nectriaceae</taxon>
        <taxon>Fusarium</taxon>
    </lineage>
</organism>
<evidence type="ECO:0000313" key="2">
    <source>
        <dbReference type="Proteomes" id="UP000007978"/>
    </source>
</evidence>
<evidence type="ECO:0000313" key="1">
    <source>
        <dbReference type="EMBL" id="EKJ69930.1"/>
    </source>
</evidence>
<keyword evidence="2" id="KW-1185">Reference proteome</keyword>
<sequence>MPLHDVEIESIPTTLQYPSTKPITTRTPDSIPNLADSNYDYDTTTFEQYSIYPSYQRHNASRMHDTCFLSTKANKPLFSLDARLAQLSPRISDLPHQGSYLHHLSTLAKPSRMHHNPDKSEMAKSFQAIEDSLLVIGWIMHAALSLHIMMTTVQNN</sequence>
<dbReference type="GeneID" id="20368497"/>
<name>K3VY29_FUSPC</name>
<dbReference type="AlphaFoldDB" id="K3VY29"/>
<dbReference type="EMBL" id="AFNW01000320">
    <property type="protein sequence ID" value="EKJ69930.1"/>
    <property type="molecule type" value="Genomic_DNA"/>
</dbReference>
<dbReference type="KEGG" id="fpu:FPSE_09880"/>
<gene>
    <name evidence="1" type="ORF">FPSE_09880</name>
</gene>
<dbReference type="Proteomes" id="UP000007978">
    <property type="component" value="Chromosome 4"/>
</dbReference>
<reference evidence="1 2" key="1">
    <citation type="journal article" date="2012" name="PLoS Pathog.">
        <title>Comparative pathogenomics reveals horizontally acquired novel virulence genes in fungi infecting cereal hosts.</title>
        <authorList>
            <person name="Gardiner D.M."/>
            <person name="McDonald M.C."/>
            <person name="Covarelli L."/>
            <person name="Solomon P.S."/>
            <person name="Rusu A.G."/>
            <person name="Marshall M."/>
            <person name="Kazan K."/>
            <person name="Chakraborty S."/>
            <person name="McDonald B.A."/>
            <person name="Manners J.M."/>
        </authorList>
    </citation>
    <scope>NUCLEOTIDE SEQUENCE [LARGE SCALE GENOMIC DNA]</scope>
    <source>
        <strain evidence="1 2">CS3096</strain>
    </source>
</reference>
<protein>
    <submittedName>
        <fullName evidence="1">Uncharacterized protein</fullName>
    </submittedName>
</protein>
<accession>K3VY29</accession>
<dbReference type="RefSeq" id="XP_009261272.1">
    <property type="nucleotide sequence ID" value="XM_009262997.1"/>
</dbReference>